<dbReference type="GO" id="GO:0046872">
    <property type="term" value="F:metal ion binding"/>
    <property type="evidence" value="ECO:0007669"/>
    <property type="project" value="UniProtKB-KW"/>
</dbReference>
<dbReference type="InterPro" id="IPR026591">
    <property type="entry name" value="Sirtuin_cat_small_dom_sf"/>
</dbReference>
<protein>
    <recommendedName>
        <fullName evidence="1">protein acetyllysine N-acetyltransferase</fullName>
        <ecNumber evidence="1">2.3.1.286</ecNumber>
    </recommendedName>
</protein>
<keyword evidence="4" id="KW-0479">Metal-binding</keyword>
<reference evidence="7 8" key="1">
    <citation type="submission" date="2017-07" db="EMBL/GenBank/DDBJ databases">
        <title>Tamlnaduibacter salinus (Mi-7) genome sequencing.</title>
        <authorList>
            <person name="Verma A."/>
            <person name="Krishnamurthi S."/>
        </authorList>
    </citation>
    <scope>NUCLEOTIDE SEQUENCE [LARGE SCALE GENOMIC DNA]</scope>
    <source>
        <strain evidence="7 8">Mi-7</strain>
    </source>
</reference>
<name>A0A2A2I5V3_9GAMM</name>
<dbReference type="GO" id="GO:0017136">
    <property type="term" value="F:histone deacetylase activity, NAD-dependent"/>
    <property type="evidence" value="ECO:0007669"/>
    <property type="project" value="TreeGrafter"/>
</dbReference>
<evidence type="ECO:0000313" key="7">
    <source>
        <dbReference type="EMBL" id="PAV26686.1"/>
    </source>
</evidence>
<dbReference type="PANTHER" id="PTHR11085">
    <property type="entry name" value="NAD-DEPENDENT PROTEIN DEACYLASE SIRTUIN-5, MITOCHONDRIAL-RELATED"/>
    <property type="match status" value="1"/>
</dbReference>
<dbReference type="PROSITE" id="PS50305">
    <property type="entry name" value="SIRTUIN"/>
    <property type="match status" value="1"/>
</dbReference>
<gene>
    <name evidence="7" type="ORF">CF392_04595</name>
</gene>
<evidence type="ECO:0000256" key="2">
    <source>
        <dbReference type="ARBA" id="ARBA00022679"/>
    </source>
</evidence>
<evidence type="ECO:0000256" key="5">
    <source>
        <dbReference type="SAM" id="MobiDB-lite"/>
    </source>
</evidence>
<feature type="binding site" evidence="4">
    <location>
        <position position="154"/>
    </location>
    <ligand>
        <name>Zn(2+)</name>
        <dbReference type="ChEBI" id="CHEBI:29105"/>
    </ligand>
</feature>
<feature type="active site" description="Proton acceptor" evidence="4">
    <location>
        <position position="143"/>
    </location>
</feature>
<dbReference type="RefSeq" id="WP_095610292.1">
    <property type="nucleotide sequence ID" value="NZ_NMPM01000017.1"/>
</dbReference>
<dbReference type="Proteomes" id="UP000218332">
    <property type="component" value="Unassembled WGS sequence"/>
</dbReference>
<dbReference type="Pfam" id="PF02146">
    <property type="entry name" value="SIR2"/>
    <property type="match status" value="1"/>
</dbReference>
<evidence type="ECO:0000256" key="1">
    <source>
        <dbReference type="ARBA" id="ARBA00012928"/>
    </source>
</evidence>
<dbReference type="EMBL" id="NMPM01000017">
    <property type="protein sequence ID" value="PAV26686.1"/>
    <property type="molecule type" value="Genomic_DNA"/>
</dbReference>
<feature type="binding site" evidence="4">
    <location>
        <position position="201"/>
    </location>
    <ligand>
        <name>Zn(2+)</name>
        <dbReference type="ChEBI" id="CHEBI:29105"/>
    </ligand>
</feature>
<dbReference type="SUPFAM" id="SSF52467">
    <property type="entry name" value="DHS-like NAD/FAD-binding domain"/>
    <property type="match status" value="1"/>
</dbReference>
<dbReference type="EC" id="2.3.1.286" evidence="1"/>
<dbReference type="GO" id="GO:0070403">
    <property type="term" value="F:NAD+ binding"/>
    <property type="evidence" value="ECO:0007669"/>
    <property type="project" value="InterPro"/>
</dbReference>
<accession>A0A2A2I5V3</accession>
<evidence type="ECO:0000256" key="3">
    <source>
        <dbReference type="ARBA" id="ARBA00023027"/>
    </source>
</evidence>
<dbReference type="PANTHER" id="PTHR11085:SF10">
    <property type="entry name" value="NAD-DEPENDENT PROTEIN DEACYLASE SIRTUIN-5, MITOCHONDRIAL-RELATED"/>
    <property type="match status" value="1"/>
</dbReference>
<evidence type="ECO:0000313" key="8">
    <source>
        <dbReference type="Proteomes" id="UP000218332"/>
    </source>
</evidence>
<dbReference type="Gene3D" id="3.30.1600.10">
    <property type="entry name" value="SIR2/SIRT2 'Small Domain"/>
    <property type="match status" value="1"/>
</dbReference>
<feature type="binding site" evidence="4">
    <location>
        <position position="151"/>
    </location>
    <ligand>
        <name>Zn(2+)</name>
        <dbReference type="ChEBI" id="CHEBI:29105"/>
    </ligand>
</feature>
<keyword evidence="3" id="KW-0520">NAD</keyword>
<dbReference type="InterPro" id="IPR003000">
    <property type="entry name" value="Sirtuin"/>
</dbReference>
<dbReference type="InterPro" id="IPR050134">
    <property type="entry name" value="NAD-dep_sirtuin_deacylases"/>
</dbReference>
<organism evidence="7 8">
    <name type="scientific">Tamilnaduibacter salinus</name>
    <dbReference type="NCBI Taxonomy" id="1484056"/>
    <lineage>
        <taxon>Bacteria</taxon>
        <taxon>Pseudomonadati</taxon>
        <taxon>Pseudomonadota</taxon>
        <taxon>Gammaproteobacteria</taxon>
        <taxon>Pseudomonadales</taxon>
        <taxon>Marinobacteraceae</taxon>
        <taxon>Tamilnaduibacter</taxon>
    </lineage>
</organism>
<feature type="binding site" evidence="4">
    <location>
        <position position="204"/>
    </location>
    <ligand>
        <name>Zn(2+)</name>
        <dbReference type="ChEBI" id="CHEBI:29105"/>
    </ligand>
</feature>
<evidence type="ECO:0000256" key="4">
    <source>
        <dbReference type="PROSITE-ProRule" id="PRU00236"/>
    </source>
</evidence>
<dbReference type="InterPro" id="IPR026590">
    <property type="entry name" value="Ssirtuin_cat_dom"/>
</dbReference>
<dbReference type="InterPro" id="IPR029035">
    <property type="entry name" value="DHS-like_NAD/FAD-binding_dom"/>
</dbReference>
<keyword evidence="4" id="KW-0862">Zinc</keyword>
<feature type="domain" description="Deacetylase sirtuin-type" evidence="6">
    <location>
        <begin position="21"/>
        <end position="299"/>
    </location>
</feature>
<sequence>MPRIRSSVNAVALPPSSGRPETLPAGVAAEALSDFIQRHPRLFILTGAGISTESGIPDYRDDEGGWKRKQPVQHQAFMADEHLRRRYWARSLVGWPVIRNARPNPAHHHLAELEQRNHIHQVVTQNVDRLHQRAGSERVLDLHGRADEVLCMHCGYRCRRDDVHEWCSALNPSFSNLSAEHAPDGDADLERDFSAFKVANCPRCDGVLKPDVVFFGDFVPKARVDAAKEALQASDGLLAIGSSLMVYSGFRFCRYASEWGKPIATLNLGRTRADPIADLTLNARIGETLSLVLDRLRPPGSC</sequence>
<dbReference type="NCBIfam" id="NF003738">
    <property type="entry name" value="PRK05333.1"/>
    <property type="match status" value="1"/>
</dbReference>
<dbReference type="AlphaFoldDB" id="A0A2A2I5V3"/>
<proteinExistence type="predicted"/>
<feature type="region of interest" description="Disordered" evidence="5">
    <location>
        <begin position="1"/>
        <end position="21"/>
    </location>
</feature>
<evidence type="ECO:0000259" key="6">
    <source>
        <dbReference type="PROSITE" id="PS50305"/>
    </source>
</evidence>
<keyword evidence="2" id="KW-0808">Transferase</keyword>
<comment type="caution">
    <text evidence="7">The sequence shown here is derived from an EMBL/GenBank/DDBJ whole genome shotgun (WGS) entry which is preliminary data.</text>
</comment>
<dbReference type="Gene3D" id="3.40.50.1220">
    <property type="entry name" value="TPP-binding domain"/>
    <property type="match status" value="1"/>
</dbReference>
<keyword evidence="8" id="KW-1185">Reference proteome</keyword>